<dbReference type="Pfam" id="PF02498">
    <property type="entry name" value="Bro-N"/>
    <property type="match status" value="1"/>
</dbReference>
<accession>A0ABX5FU42</accession>
<keyword evidence="3" id="KW-1185">Reference proteome</keyword>
<name>A0ABX5FU42_9BACL</name>
<dbReference type="InterPro" id="IPR003497">
    <property type="entry name" value="BRO_N_domain"/>
</dbReference>
<evidence type="ECO:0000313" key="3">
    <source>
        <dbReference type="Proteomes" id="UP000241645"/>
    </source>
</evidence>
<comment type="caution">
    <text evidence="2">The sequence shown here is derived from an EMBL/GenBank/DDBJ whole genome shotgun (WGS) entry which is preliminary data.</text>
</comment>
<proteinExistence type="predicted"/>
<protein>
    <submittedName>
        <fullName evidence="2">Phage repressor protein</fullName>
    </submittedName>
</protein>
<organism evidence="2 3">
    <name type="scientific">Brevibacillus porteri</name>
    <dbReference type="NCBI Taxonomy" id="2126350"/>
    <lineage>
        <taxon>Bacteria</taxon>
        <taxon>Bacillati</taxon>
        <taxon>Bacillota</taxon>
        <taxon>Bacilli</taxon>
        <taxon>Bacillales</taxon>
        <taxon>Paenibacillaceae</taxon>
        <taxon>Brevibacillus</taxon>
    </lineage>
</organism>
<dbReference type="Proteomes" id="UP000241645">
    <property type="component" value="Unassembled WGS sequence"/>
</dbReference>
<dbReference type="SMART" id="SM01040">
    <property type="entry name" value="Bro-N"/>
    <property type="match status" value="1"/>
</dbReference>
<evidence type="ECO:0000259" key="1">
    <source>
        <dbReference type="PROSITE" id="PS51750"/>
    </source>
</evidence>
<evidence type="ECO:0000313" key="2">
    <source>
        <dbReference type="EMBL" id="PSK11667.1"/>
    </source>
</evidence>
<dbReference type="GeneID" id="95750351"/>
<dbReference type="RefSeq" id="WP_106834062.1">
    <property type="nucleotide sequence ID" value="NZ_JARMEW010000044.1"/>
</dbReference>
<dbReference type="EMBL" id="PXZO01000016">
    <property type="protein sequence ID" value="PSK11667.1"/>
    <property type="molecule type" value="Genomic_DNA"/>
</dbReference>
<gene>
    <name evidence="2" type="ORF">C7R92_09475</name>
</gene>
<feature type="domain" description="Bro-N" evidence="1">
    <location>
        <begin position="1"/>
        <end position="103"/>
    </location>
</feature>
<reference evidence="2 3" key="1">
    <citation type="submission" date="2018-03" db="EMBL/GenBank/DDBJ databases">
        <title>Brevisbacillus phylogenomics.</title>
        <authorList>
            <person name="Dunlap C."/>
        </authorList>
    </citation>
    <scope>NUCLEOTIDE SEQUENCE [LARGE SCALE GENOMIC DNA]</scope>
    <source>
        <strain evidence="2 3">NRRL B-41110</strain>
    </source>
</reference>
<dbReference type="PROSITE" id="PS51750">
    <property type="entry name" value="BRO_N"/>
    <property type="match status" value="1"/>
</dbReference>
<sequence length="207" mass="23642">MNIRVENWRGHSIRFVEAAPGDWHGVIQDVCTALDIKNASQAAKRLKPKHKGICKIYTLGGEQEVLCANEFGIYKLIFRSNKPEAEQFEDWVFETISVLRKSSGLEGFQIFRMLDKDHQKEAMERLKTSLIEPVRVDFIKANTIANKAVSSVFGHPKMIKKDQMTPDMLIQRQQILEDTVNLMGVKEKFALDMSVANAIYGKYRPAQ</sequence>